<proteinExistence type="predicted"/>
<organism evidence="1 2">
    <name type="scientific">Ixodes persulcatus</name>
    <name type="common">Taiga tick</name>
    <dbReference type="NCBI Taxonomy" id="34615"/>
    <lineage>
        <taxon>Eukaryota</taxon>
        <taxon>Metazoa</taxon>
        <taxon>Ecdysozoa</taxon>
        <taxon>Arthropoda</taxon>
        <taxon>Chelicerata</taxon>
        <taxon>Arachnida</taxon>
        <taxon>Acari</taxon>
        <taxon>Parasitiformes</taxon>
        <taxon>Ixodida</taxon>
        <taxon>Ixodoidea</taxon>
        <taxon>Ixodidae</taxon>
        <taxon>Ixodinae</taxon>
        <taxon>Ixodes</taxon>
    </lineage>
</organism>
<gene>
    <name evidence="1" type="ORF">HPB47_028307</name>
</gene>
<evidence type="ECO:0000313" key="2">
    <source>
        <dbReference type="Proteomes" id="UP000805193"/>
    </source>
</evidence>
<dbReference type="EMBL" id="JABSTQ010009971">
    <property type="protein sequence ID" value="KAG0424467.1"/>
    <property type="molecule type" value="Genomic_DNA"/>
</dbReference>
<sequence>MSTANLYSTTRAGGARMHQLVWVAPGAVAARPQPPRGGRAIHDTVRLTRDSDRFVRLCGVTKGALSPTHEATAPRRGLDLRPSHWSHVPGRGLASFPVTALKPVPCYVPEFRFWLSRERYLMCLWWRELR</sequence>
<evidence type="ECO:0000313" key="1">
    <source>
        <dbReference type="EMBL" id="KAG0424467.1"/>
    </source>
</evidence>
<protein>
    <submittedName>
        <fullName evidence="1">Uncharacterized protein</fullName>
    </submittedName>
</protein>
<reference evidence="1 2" key="1">
    <citation type="journal article" date="2020" name="Cell">
        <title>Large-Scale Comparative Analyses of Tick Genomes Elucidate Their Genetic Diversity and Vector Capacities.</title>
        <authorList>
            <consortium name="Tick Genome and Microbiome Consortium (TIGMIC)"/>
            <person name="Jia N."/>
            <person name="Wang J."/>
            <person name="Shi W."/>
            <person name="Du L."/>
            <person name="Sun Y."/>
            <person name="Zhan W."/>
            <person name="Jiang J.F."/>
            <person name="Wang Q."/>
            <person name="Zhang B."/>
            <person name="Ji P."/>
            <person name="Bell-Sakyi L."/>
            <person name="Cui X.M."/>
            <person name="Yuan T.T."/>
            <person name="Jiang B.G."/>
            <person name="Yang W.F."/>
            <person name="Lam T.T."/>
            <person name="Chang Q.C."/>
            <person name="Ding S.J."/>
            <person name="Wang X.J."/>
            <person name="Zhu J.G."/>
            <person name="Ruan X.D."/>
            <person name="Zhao L."/>
            <person name="Wei J.T."/>
            <person name="Ye R.Z."/>
            <person name="Que T.C."/>
            <person name="Du C.H."/>
            <person name="Zhou Y.H."/>
            <person name="Cheng J.X."/>
            <person name="Dai P.F."/>
            <person name="Guo W.B."/>
            <person name="Han X.H."/>
            <person name="Huang E.J."/>
            <person name="Li L.F."/>
            <person name="Wei W."/>
            <person name="Gao Y.C."/>
            <person name="Liu J.Z."/>
            <person name="Shao H.Z."/>
            <person name="Wang X."/>
            <person name="Wang C.C."/>
            <person name="Yang T.C."/>
            <person name="Huo Q.B."/>
            <person name="Li W."/>
            <person name="Chen H.Y."/>
            <person name="Chen S.E."/>
            <person name="Zhou L.G."/>
            <person name="Ni X.B."/>
            <person name="Tian J.H."/>
            <person name="Sheng Y."/>
            <person name="Liu T."/>
            <person name="Pan Y.S."/>
            <person name="Xia L.Y."/>
            <person name="Li J."/>
            <person name="Zhao F."/>
            <person name="Cao W.C."/>
        </authorList>
    </citation>
    <scope>NUCLEOTIDE SEQUENCE [LARGE SCALE GENOMIC DNA]</scope>
    <source>
        <strain evidence="1">Iper-2018</strain>
    </source>
</reference>
<accession>A0AC60PV22</accession>
<keyword evidence="2" id="KW-1185">Reference proteome</keyword>
<comment type="caution">
    <text evidence="1">The sequence shown here is derived from an EMBL/GenBank/DDBJ whole genome shotgun (WGS) entry which is preliminary data.</text>
</comment>
<name>A0AC60PV22_IXOPE</name>
<dbReference type="Proteomes" id="UP000805193">
    <property type="component" value="Unassembled WGS sequence"/>
</dbReference>